<dbReference type="InterPro" id="IPR046599">
    <property type="entry name" value="DUF6658"/>
</dbReference>
<dbReference type="RefSeq" id="WP_413256206.1">
    <property type="nucleotide sequence ID" value="NZ_JBHFNS010000019.1"/>
</dbReference>
<feature type="region of interest" description="Disordered" evidence="1">
    <location>
        <begin position="172"/>
        <end position="194"/>
    </location>
</feature>
<sequence>MRERLVRSLTNFFKKVKLTKILTVFLAGIALFLMTACNPGDVRGARPNNPPVQAGGANNPHKNGGDGYTNFKASTDPRVNSQTVDKERNRADLQLISHQLIAANIESDASDLLYPGSDATSTRTPDIGPRGERELEKSATQIPAPRQGVINRNDPDGRILERVGETFNDASAFIKDKFEQPSSPELQVNPSKER</sequence>
<proteinExistence type="predicted"/>
<feature type="compositionally biased region" description="Polar residues" evidence="1">
    <location>
        <begin position="71"/>
        <end position="83"/>
    </location>
</feature>
<dbReference type="Pfam" id="PF20363">
    <property type="entry name" value="DUF6658"/>
    <property type="match status" value="1"/>
</dbReference>
<evidence type="ECO:0000313" key="2">
    <source>
        <dbReference type="EMBL" id="MFB2934680.1"/>
    </source>
</evidence>
<reference evidence="2 3" key="1">
    <citation type="submission" date="2024-09" db="EMBL/GenBank/DDBJ databases">
        <title>Floridaenema gen nov. (Aerosakkonemataceae, Aerosakkonematales ord. nov., Cyanobacteria) from benthic tropical and subtropical fresh waters, with the description of four new species.</title>
        <authorList>
            <person name="Moretto J.A."/>
            <person name="Berthold D.E."/>
            <person name="Lefler F.W."/>
            <person name="Huang I.-S."/>
            <person name="Laughinghouse H. IV."/>
        </authorList>
    </citation>
    <scope>NUCLEOTIDE SEQUENCE [LARGE SCALE GENOMIC DNA]</scope>
    <source>
        <strain evidence="2 3">BLCC-F154</strain>
    </source>
</reference>
<keyword evidence="3" id="KW-1185">Reference proteome</keyword>
<protein>
    <submittedName>
        <fullName evidence="2">DUF6658 family protein</fullName>
    </submittedName>
</protein>
<name>A0ABV4Y9W3_9CYAN</name>
<feature type="region of interest" description="Disordered" evidence="1">
    <location>
        <begin position="113"/>
        <end position="138"/>
    </location>
</feature>
<dbReference type="EMBL" id="JBHFNS010000019">
    <property type="protein sequence ID" value="MFB2934680.1"/>
    <property type="molecule type" value="Genomic_DNA"/>
</dbReference>
<dbReference type="Proteomes" id="UP001576776">
    <property type="component" value="Unassembled WGS sequence"/>
</dbReference>
<evidence type="ECO:0000256" key="1">
    <source>
        <dbReference type="SAM" id="MobiDB-lite"/>
    </source>
</evidence>
<organism evidence="2 3">
    <name type="scientific">Floridaenema fluviatile BLCC-F154</name>
    <dbReference type="NCBI Taxonomy" id="3153640"/>
    <lineage>
        <taxon>Bacteria</taxon>
        <taxon>Bacillati</taxon>
        <taxon>Cyanobacteriota</taxon>
        <taxon>Cyanophyceae</taxon>
        <taxon>Oscillatoriophycideae</taxon>
        <taxon>Aerosakkonematales</taxon>
        <taxon>Aerosakkonemataceae</taxon>
        <taxon>Floridanema</taxon>
        <taxon>Floridanema fluviatile</taxon>
    </lineage>
</organism>
<evidence type="ECO:0000313" key="3">
    <source>
        <dbReference type="Proteomes" id="UP001576776"/>
    </source>
</evidence>
<gene>
    <name evidence="2" type="ORF">ACE1B6_05330</name>
</gene>
<accession>A0ABV4Y9W3</accession>
<feature type="compositionally biased region" description="Polar residues" evidence="1">
    <location>
        <begin position="180"/>
        <end position="194"/>
    </location>
</feature>
<feature type="region of interest" description="Disordered" evidence="1">
    <location>
        <begin position="44"/>
        <end position="85"/>
    </location>
</feature>
<comment type="caution">
    <text evidence="2">The sequence shown here is derived from an EMBL/GenBank/DDBJ whole genome shotgun (WGS) entry which is preliminary data.</text>
</comment>